<evidence type="ECO:0000256" key="5">
    <source>
        <dbReference type="SAM" id="Phobius"/>
    </source>
</evidence>
<keyword evidence="4" id="KW-0808">Transferase</keyword>
<dbReference type="RefSeq" id="WP_344449811.1">
    <property type="nucleotide sequence ID" value="NZ_BAAATZ010000006.1"/>
</dbReference>
<proteinExistence type="inferred from homology"/>
<comment type="pathway">
    <text evidence="1">Cell wall biogenesis; cell wall polysaccharide biosynthesis.</text>
</comment>
<keyword evidence="5" id="KW-0472">Membrane</keyword>
<keyword evidence="5" id="KW-0812">Transmembrane</keyword>
<evidence type="ECO:0000313" key="9">
    <source>
        <dbReference type="Proteomes" id="UP001501842"/>
    </source>
</evidence>
<feature type="transmembrane region" description="Helical" evidence="5">
    <location>
        <begin position="233"/>
        <end position="256"/>
    </location>
</feature>
<accession>A0ABN3U2T0</accession>
<feature type="domain" description="Glycosyltransferase 2-like" evidence="6">
    <location>
        <begin position="6"/>
        <end position="135"/>
    </location>
</feature>
<evidence type="ECO:0000256" key="1">
    <source>
        <dbReference type="ARBA" id="ARBA00004776"/>
    </source>
</evidence>
<gene>
    <name evidence="8" type="ORF">GCM10010439_18320</name>
</gene>
<dbReference type="InterPro" id="IPR029044">
    <property type="entry name" value="Nucleotide-diphossugar_trans"/>
</dbReference>
<comment type="caution">
    <text evidence="8">The sequence shown here is derived from an EMBL/GenBank/DDBJ whole genome shotgun (WGS) entry which is preliminary data.</text>
</comment>
<comment type="similarity">
    <text evidence="2">Belongs to the glycosyltransferase 2 family.</text>
</comment>
<dbReference type="PANTHER" id="PTHR43179">
    <property type="entry name" value="RHAMNOSYLTRANSFERASE WBBL"/>
    <property type="match status" value="1"/>
</dbReference>
<evidence type="ECO:0000259" key="6">
    <source>
        <dbReference type="Pfam" id="PF00535"/>
    </source>
</evidence>
<keyword evidence="3" id="KW-0328">Glycosyltransferase</keyword>
<dbReference type="PANTHER" id="PTHR43179:SF12">
    <property type="entry name" value="GALACTOFURANOSYLTRANSFERASE GLFT2"/>
    <property type="match status" value="1"/>
</dbReference>
<evidence type="ECO:0000259" key="7">
    <source>
        <dbReference type="Pfam" id="PF13632"/>
    </source>
</evidence>
<keyword evidence="9" id="KW-1185">Reference proteome</keyword>
<dbReference type="InterPro" id="IPR001173">
    <property type="entry name" value="Glyco_trans_2-like"/>
</dbReference>
<dbReference type="Pfam" id="PF13632">
    <property type="entry name" value="Glyco_trans_2_3"/>
    <property type="match status" value="1"/>
</dbReference>
<organism evidence="8 9">
    <name type="scientific">Actinocorallia aurantiaca</name>
    <dbReference type="NCBI Taxonomy" id="46204"/>
    <lineage>
        <taxon>Bacteria</taxon>
        <taxon>Bacillati</taxon>
        <taxon>Actinomycetota</taxon>
        <taxon>Actinomycetes</taxon>
        <taxon>Streptosporangiales</taxon>
        <taxon>Thermomonosporaceae</taxon>
        <taxon>Actinocorallia</taxon>
    </lineage>
</organism>
<dbReference type="EMBL" id="BAAATZ010000006">
    <property type="protein sequence ID" value="GAA2723329.1"/>
    <property type="molecule type" value="Genomic_DNA"/>
</dbReference>
<evidence type="ECO:0000313" key="8">
    <source>
        <dbReference type="EMBL" id="GAA2723329.1"/>
    </source>
</evidence>
<evidence type="ECO:0000256" key="4">
    <source>
        <dbReference type="ARBA" id="ARBA00022679"/>
    </source>
</evidence>
<feature type="domain" description="Glycosyltransferase 2-like" evidence="7">
    <location>
        <begin position="141"/>
        <end position="253"/>
    </location>
</feature>
<protein>
    <recommendedName>
        <fullName evidence="6 7">Glycosyltransferase 2-like domain-containing protein</fullName>
    </recommendedName>
</protein>
<keyword evidence="5" id="KW-1133">Transmembrane helix</keyword>
<dbReference type="Pfam" id="PF00535">
    <property type="entry name" value="Glycos_transf_2"/>
    <property type="match status" value="1"/>
</dbReference>
<dbReference type="SUPFAM" id="SSF53448">
    <property type="entry name" value="Nucleotide-diphospho-sugar transferases"/>
    <property type="match status" value="1"/>
</dbReference>
<reference evidence="8 9" key="1">
    <citation type="journal article" date="2019" name="Int. J. Syst. Evol. Microbiol.">
        <title>The Global Catalogue of Microorganisms (GCM) 10K type strain sequencing project: providing services to taxonomists for standard genome sequencing and annotation.</title>
        <authorList>
            <consortium name="The Broad Institute Genomics Platform"/>
            <consortium name="The Broad Institute Genome Sequencing Center for Infectious Disease"/>
            <person name="Wu L."/>
            <person name="Ma J."/>
        </authorList>
    </citation>
    <scope>NUCLEOTIDE SEQUENCE [LARGE SCALE GENOMIC DNA]</scope>
    <source>
        <strain evidence="8 9">JCM 8201</strain>
    </source>
</reference>
<evidence type="ECO:0000256" key="2">
    <source>
        <dbReference type="ARBA" id="ARBA00006739"/>
    </source>
</evidence>
<name>A0ABN3U2T0_9ACTN</name>
<dbReference type="Gene3D" id="3.90.550.10">
    <property type="entry name" value="Spore Coat Polysaccharide Biosynthesis Protein SpsA, Chain A"/>
    <property type="match status" value="1"/>
</dbReference>
<evidence type="ECO:0000256" key="3">
    <source>
        <dbReference type="ARBA" id="ARBA00022676"/>
    </source>
</evidence>
<dbReference type="Proteomes" id="UP001501842">
    <property type="component" value="Unassembled WGS sequence"/>
</dbReference>
<sequence length="284" mass="31418">MSPTLSIVIITRDEPGLPAVLDALAGQTDDRCEVIVVDASAEPAARTDAHVIPFQGPPGVRVTIPHQRNAGVRAAKGEVVVFLDASCVPGPHWLERLTEPILAGRENVTVGLTVSPPGREGLYDEGLRNAGPYLEEAPTLNLAFRRELFTALGGFDEGFAYGSDVDFTWRLRDRGERLRSVPGAVAVHDWGDARRQARRSFAYGAARARLYRKHRARRAGLWRREPMVVAYPLFLLGLPLTFVFPLYPLLLLVPAWRHRHAGVRRTLADHLLYGAGVLSELTRR</sequence>